<evidence type="ECO:0000313" key="2">
    <source>
        <dbReference type="Proteomes" id="UP001162162"/>
    </source>
</evidence>
<dbReference type="Proteomes" id="UP001162162">
    <property type="component" value="Unassembled WGS sequence"/>
</dbReference>
<comment type="caution">
    <text evidence="1">The sequence shown here is derived from an EMBL/GenBank/DDBJ whole genome shotgun (WGS) entry which is preliminary data.</text>
</comment>
<dbReference type="InterPro" id="IPR036397">
    <property type="entry name" value="RNaseH_sf"/>
</dbReference>
<sequence>MANFILKKVENTRQEQKDALEIMRAAGPLLYGAGIDDSIPRRYLKDKVYQTPLTDLEDLKNRIRNKCEALNVQLLRSVTTRELLHRAECCVEANGQHFDHFL</sequence>
<dbReference type="Gene3D" id="3.30.420.10">
    <property type="entry name" value="Ribonuclease H-like superfamily/Ribonuclease H"/>
    <property type="match status" value="1"/>
</dbReference>
<dbReference type="PANTHER" id="PTHR47326">
    <property type="entry name" value="TRANSPOSABLE ELEMENT TC3 TRANSPOSASE-LIKE PROTEIN"/>
    <property type="match status" value="1"/>
</dbReference>
<accession>A0AAV8YCN4</accession>
<keyword evidence="2" id="KW-1185">Reference proteome</keyword>
<dbReference type="AlphaFoldDB" id="A0AAV8YCN4"/>
<proteinExistence type="predicted"/>
<evidence type="ECO:0000313" key="1">
    <source>
        <dbReference type="EMBL" id="KAJ8949359.1"/>
    </source>
</evidence>
<dbReference type="GO" id="GO:0003676">
    <property type="term" value="F:nucleic acid binding"/>
    <property type="evidence" value="ECO:0007669"/>
    <property type="project" value="InterPro"/>
</dbReference>
<gene>
    <name evidence="1" type="ORF">NQ318_012022</name>
</gene>
<dbReference type="EMBL" id="JAPWTK010000119">
    <property type="protein sequence ID" value="KAJ8949359.1"/>
    <property type="molecule type" value="Genomic_DNA"/>
</dbReference>
<protein>
    <submittedName>
        <fullName evidence="1">Uncharacterized protein</fullName>
    </submittedName>
</protein>
<organism evidence="1 2">
    <name type="scientific">Aromia moschata</name>
    <dbReference type="NCBI Taxonomy" id="1265417"/>
    <lineage>
        <taxon>Eukaryota</taxon>
        <taxon>Metazoa</taxon>
        <taxon>Ecdysozoa</taxon>
        <taxon>Arthropoda</taxon>
        <taxon>Hexapoda</taxon>
        <taxon>Insecta</taxon>
        <taxon>Pterygota</taxon>
        <taxon>Neoptera</taxon>
        <taxon>Endopterygota</taxon>
        <taxon>Coleoptera</taxon>
        <taxon>Polyphaga</taxon>
        <taxon>Cucujiformia</taxon>
        <taxon>Chrysomeloidea</taxon>
        <taxon>Cerambycidae</taxon>
        <taxon>Cerambycinae</taxon>
        <taxon>Callichromatini</taxon>
        <taxon>Aromia</taxon>
    </lineage>
</organism>
<dbReference type="PANTHER" id="PTHR47326:SF1">
    <property type="entry name" value="HTH PSQ-TYPE DOMAIN-CONTAINING PROTEIN"/>
    <property type="match status" value="1"/>
</dbReference>
<reference evidence="1" key="1">
    <citation type="journal article" date="2023" name="Insect Mol. Biol.">
        <title>Genome sequencing provides insights into the evolution of gene families encoding plant cell wall-degrading enzymes in longhorned beetles.</title>
        <authorList>
            <person name="Shin N.R."/>
            <person name="Okamura Y."/>
            <person name="Kirsch R."/>
            <person name="Pauchet Y."/>
        </authorList>
    </citation>
    <scope>NUCLEOTIDE SEQUENCE</scope>
    <source>
        <strain evidence="1">AMC_N1</strain>
    </source>
</reference>
<name>A0AAV8YCN4_9CUCU</name>